<proteinExistence type="predicted"/>
<reference evidence="2" key="1">
    <citation type="submission" date="2009-03" db="EMBL/GenBank/DDBJ databases">
        <title>Complete genome sequence of Edwardsiella ictaluri 93-146.</title>
        <authorList>
            <person name="Williams M.L."/>
            <person name="Gillaspy A.F."/>
            <person name="Dyer D.W."/>
            <person name="Thune R.L."/>
            <person name="Waldbieser G.C."/>
            <person name="Schuster S.C."/>
            <person name="Gipson J."/>
            <person name="Zaitshik J."/>
            <person name="Landry C."/>
            <person name="Lawrence M.L."/>
        </authorList>
    </citation>
    <scope>NUCLEOTIDE SEQUENCE [LARGE SCALE GENOMIC DNA]</scope>
    <source>
        <strain evidence="2">93-146</strain>
    </source>
</reference>
<dbReference type="EMBL" id="CP001600">
    <property type="protein sequence ID" value="ACR70759.1"/>
    <property type="molecule type" value="Genomic_DNA"/>
</dbReference>
<dbReference type="Proteomes" id="UP000001485">
    <property type="component" value="Chromosome"/>
</dbReference>
<protein>
    <submittedName>
        <fullName evidence="1">Uncharacterized protein</fullName>
    </submittedName>
</protein>
<dbReference type="AlphaFoldDB" id="C5BGR2"/>
<dbReference type="HOGENOM" id="CLU_3117319_0_0_6"/>
<dbReference type="KEGG" id="eic:NT01EI_3631"/>
<gene>
    <name evidence="1" type="ordered locus">NT01EI_3631</name>
</gene>
<sequence>MLVGGGQWLAEKFMENLRSRHKGVAYFLVEYSVDNNNSLCLSLFMESRQV</sequence>
<organism evidence="1 2">
    <name type="scientific">Edwardsiella ictaluri (strain 93-146)</name>
    <dbReference type="NCBI Taxonomy" id="634503"/>
    <lineage>
        <taxon>Bacteria</taxon>
        <taxon>Pseudomonadati</taxon>
        <taxon>Pseudomonadota</taxon>
        <taxon>Gammaproteobacteria</taxon>
        <taxon>Enterobacterales</taxon>
        <taxon>Hafniaceae</taxon>
        <taxon>Edwardsiella</taxon>
    </lineage>
</organism>
<evidence type="ECO:0000313" key="1">
    <source>
        <dbReference type="EMBL" id="ACR70759.1"/>
    </source>
</evidence>
<reference evidence="1 2" key="2">
    <citation type="journal article" date="2012" name="J. Bacteriol.">
        <title>Genome Sequence of Edwardsiella ictaluri 93-146, a Strain Associated with a Natural Channel Catfish Outbreak of Enteric Septicemia of Catfish.</title>
        <authorList>
            <person name="Williams M.L."/>
            <person name="Gillaspy A.F."/>
            <person name="Dyer D.W."/>
            <person name="Thune R.L."/>
            <person name="Waldbieser G.C."/>
            <person name="Schuster S.C."/>
            <person name="Gipson J."/>
            <person name="Zaitshik J."/>
            <person name="Landry C."/>
            <person name="Banes M.M."/>
            <person name="Lawrence M.L."/>
        </authorList>
    </citation>
    <scope>NUCLEOTIDE SEQUENCE [LARGE SCALE GENOMIC DNA]</scope>
    <source>
        <strain evidence="1 2">93-146</strain>
    </source>
</reference>
<accession>C5BGR2</accession>
<evidence type="ECO:0000313" key="2">
    <source>
        <dbReference type="Proteomes" id="UP000001485"/>
    </source>
</evidence>
<name>C5BGR2_EDWI9</name>